<keyword evidence="8" id="KW-0378">Hydrolase</keyword>
<dbReference type="SUPFAM" id="SSF143724">
    <property type="entry name" value="PHP14-like"/>
    <property type="match status" value="1"/>
</dbReference>
<dbReference type="OrthoDB" id="10249612at2759"/>
<dbReference type="Proteomes" id="UP000567826">
    <property type="component" value="Unassembled WGS sequence"/>
</dbReference>
<accession>A0A7L2G6K3</accession>
<evidence type="ECO:0000256" key="2">
    <source>
        <dbReference type="ARBA" id="ARBA00004496"/>
    </source>
</evidence>
<dbReference type="GO" id="GO:0005829">
    <property type="term" value="C:cytosol"/>
    <property type="evidence" value="ECO:0007669"/>
    <property type="project" value="TreeGrafter"/>
</dbReference>
<protein>
    <recommendedName>
        <fullName evidence="6">14 kDa phosphohistidine phosphatase</fullName>
        <ecNumber evidence="5">3.9.1.3</ecNumber>
    </recommendedName>
    <alternativeName>
        <fullName evidence="11">Phosphohistidine phosphatase 1</fullName>
    </alternativeName>
    <alternativeName>
        <fullName evidence="10">Protein histidine phosphatase</fullName>
    </alternativeName>
</protein>
<comment type="similarity">
    <text evidence="3">Belongs to the janus family.</text>
</comment>
<dbReference type="GO" id="GO:0101006">
    <property type="term" value="F:protein histidine phosphatase activity"/>
    <property type="evidence" value="ECO:0007669"/>
    <property type="project" value="UniProtKB-EC"/>
</dbReference>
<keyword evidence="9" id="KW-0904">Protein phosphatase</keyword>
<evidence type="ECO:0000313" key="15">
    <source>
        <dbReference type="Proteomes" id="UP000567826"/>
    </source>
</evidence>
<reference evidence="14 15" key="1">
    <citation type="submission" date="2019-09" db="EMBL/GenBank/DDBJ databases">
        <title>Bird 10,000 Genomes (B10K) Project - Family phase.</title>
        <authorList>
            <person name="Zhang G."/>
        </authorList>
    </citation>
    <scope>NUCLEOTIDE SEQUENCE [LARGE SCALE GENOMIC DNA]</scope>
    <source>
        <strain evidence="14">B10K-DU-001-56</strain>
        <tissue evidence="14">Muscle</tissue>
    </source>
</reference>
<keyword evidence="7" id="KW-0963">Cytoplasm</keyword>
<dbReference type="PANTHER" id="PTHR12258">
    <property type="entry name" value="JANUS-A/JANUS-B"/>
    <property type="match status" value="1"/>
</dbReference>
<name>A0A7L2G6K3_NYCGR</name>
<evidence type="ECO:0000256" key="1">
    <source>
        <dbReference type="ARBA" id="ARBA00003087"/>
    </source>
</evidence>
<evidence type="ECO:0000313" key="14">
    <source>
        <dbReference type="EMBL" id="NXQ82426.1"/>
    </source>
</evidence>
<keyword evidence="15" id="KW-1185">Reference proteome</keyword>
<evidence type="ECO:0000256" key="10">
    <source>
        <dbReference type="ARBA" id="ARBA00029952"/>
    </source>
</evidence>
<comment type="subcellular location">
    <subcellularLocation>
        <location evidence="2">Cytoplasm</location>
    </subcellularLocation>
</comment>
<dbReference type="InterPro" id="IPR038596">
    <property type="entry name" value="Janus_sf"/>
</dbReference>
<comment type="function">
    <text evidence="1">Exhibits phosphohistidine phosphatase activity.</text>
</comment>
<dbReference type="Gene3D" id="3.50.20.20">
    <property type="entry name" value="Janus/Ocnus"/>
    <property type="match status" value="1"/>
</dbReference>
<dbReference type="EC" id="3.9.1.3" evidence="5"/>
<evidence type="ECO:0000256" key="9">
    <source>
        <dbReference type="ARBA" id="ARBA00022912"/>
    </source>
</evidence>
<evidence type="ECO:0000256" key="6">
    <source>
        <dbReference type="ARBA" id="ARBA00014497"/>
    </source>
</evidence>
<dbReference type="Pfam" id="PF05005">
    <property type="entry name" value="Ocnus"/>
    <property type="match status" value="1"/>
</dbReference>
<evidence type="ECO:0000256" key="8">
    <source>
        <dbReference type="ARBA" id="ARBA00022801"/>
    </source>
</evidence>
<proteinExistence type="inferred from homology"/>
<evidence type="ECO:0000256" key="11">
    <source>
        <dbReference type="ARBA" id="ARBA00030831"/>
    </source>
</evidence>
<feature type="non-terminal residue" evidence="14">
    <location>
        <position position="61"/>
    </location>
</feature>
<dbReference type="AlphaFoldDB" id="A0A7L2G6K3"/>
<dbReference type="PANTHER" id="PTHR12258:SF10">
    <property type="entry name" value="14 KDA PHOSPHOHISTIDINE PHOSPHATASE"/>
    <property type="match status" value="1"/>
</dbReference>
<dbReference type="EMBL" id="VWYG01007174">
    <property type="protein sequence ID" value="NXQ82426.1"/>
    <property type="molecule type" value="Genomic_DNA"/>
</dbReference>
<evidence type="ECO:0000256" key="13">
    <source>
        <dbReference type="ARBA" id="ARBA00049335"/>
    </source>
</evidence>
<comment type="catalytic activity">
    <reaction evidence="12">
        <text>N(pros)-phospho-L-histidyl-[protein] + H2O = L-histidyl-[protein] + phosphate</text>
        <dbReference type="Rhea" id="RHEA:47964"/>
        <dbReference type="Rhea" id="RHEA-COMP:9745"/>
        <dbReference type="Rhea" id="RHEA-COMP:9746"/>
        <dbReference type="ChEBI" id="CHEBI:15377"/>
        <dbReference type="ChEBI" id="CHEBI:29979"/>
        <dbReference type="ChEBI" id="CHEBI:43474"/>
        <dbReference type="ChEBI" id="CHEBI:64837"/>
        <dbReference type="EC" id="3.9.1.3"/>
    </reaction>
</comment>
<evidence type="ECO:0000256" key="7">
    <source>
        <dbReference type="ARBA" id="ARBA00022490"/>
    </source>
</evidence>
<organism evidence="14 15">
    <name type="scientific">Nyctibius grandis</name>
    <name type="common">Great potoo</name>
    <dbReference type="NCBI Taxonomy" id="48427"/>
    <lineage>
        <taxon>Eukaryota</taxon>
        <taxon>Metazoa</taxon>
        <taxon>Chordata</taxon>
        <taxon>Craniata</taxon>
        <taxon>Vertebrata</taxon>
        <taxon>Euteleostomi</taxon>
        <taxon>Archelosauria</taxon>
        <taxon>Archosauria</taxon>
        <taxon>Dinosauria</taxon>
        <taxon>Saurischia</taxon>
        <taxon>Theropoda</taxon>
        <taxon>Coelurosauria</taxon>
        <taxon>Aves</taxon>
        <taxon>Neognathae</taxon>
        <taxon>Neoaves</taxon>
        <taxon>Strisores</taxon>
        <taxon>Caprimulgiformes</taxon>
        <taxon>Nyctibiidae</taxon>
        <taxon>Nyctibius</taxon>
    </lineage>
</organism>
<gene>
    <name evidence="14" type="primary">Phpt1_0</name>
    <name evidence="14" type="ORF">NYCGRA_R15158</name>
</gene>
<comment type="subunit">
    <text evidence="4">Monomer.</text>
</comment>
<sequence>LKKQIYDCECLGARRILHQSEKTIYVYRFAMGFGRANRSVPTEKLKAKSPDYEITWAGEGY</sequence>
<evidence type="ECO:0000256" key="4">
    <source>
        <dbReference type="ARBA" id="ARBA00011245"/>
    </source>
</evidence>
<feature type="non-terminal residue" evidence="14">
    <location>
        <position position="1"/>
    </location>
</feature>
<evidence type="ECO:0000256" key="5">
    <source>
        <dbReference type="ARBA" id="ARBA00011945"/>
    </source>
</evidence>
<comment type="catalytic activity">
    <reaction evidence="13">
        <text>N(tele)-phospho-L-histidyl-[protein] + H2O = L-histidyl-[protein] + phosphate</text>
        <dbReference type="Rhea" id="RHEA:47960"/>
        <dbReference type="Rhea" id="RHEA-COMP:9745"/>
        <dbReference type="Rhea" id="RHEA-COMP:10719"/>
        <dbReference type="ChEBI" id="CHEBI:15377"/>
        <dbReference type="ChEBI" id="CHEBI:29979"/>
        <dbReference type="ChEBI" id="CHEBI:43474"/>
        <dbReference type="ChEBI" id="CHEBI:83586"/>
        <dbReference type="EC" id="3.9.1.3"/>
    </reaction>
</comment>
<dbReference type="InterPro" id="IPR007702">
    <property type="entry name" value="Janus"/>
</dbReference>
<evidence type="ECO:0000256" key="12">
    <source>
        <dbReference type="ARBA" id="ARBA00049028"/>
    </source>
</evidence>
<comment type="caution">
    <text evidence="14">The sequence shown here is derived from an EMBL/GenBank/DDBJ whole genome shotgun (WGS) entry which is preliminary data.</text>
</comment>
<evidence type="ECO:0000256" key="3">
    <source>
        <dbReference type="ARBA" id="ARBA00010971"/>
    </source>
</evidence>